<dbReference type="SUPFAM" id="SSF55961">
    <property type="entry name" value="Bet v1-like"/>
    <property type="match status" value="1"/>
</dbReference>
<evidence type="ECO:0000256" key="1">
    <source>
        <dbReference type="ARBA" id="ARBA00006817"/>
    </source>
</evidence>
<evidence type="ECO:0000313" key="3">
    <source>
        <dbReference type="EMBL" id="MET1489717.1"/>
    </source>
</evidence>
<name>A0ABV2CPM0_9RHOO</name>
<comment type="similarity">
    <text evidence="1">Belongs to the AHA1 family.</text>
</comment>
<protein>
    <submittedName>
        <fullName evidence="3">SRPBCC domain-containing protein</fullName>
    </submittedName>
</protein>
<dbReference type="Pfam" id="PF08327">
    <property type="entry name" value="AHSA1"/>
    <property type="match status" value="1"/>
</dbReference>
<organism evidence="3 4">
    <name type="scientific">Uliginosibacterium paludis</name>
    <dbReference type="NCBI Taxonomy" id="1615952"/>
    <lineage>
        <taxon>Bacteria</taxon>
        <taxon>Pseudomonadati</taxon>
        <taxon>Pseudomonadota</taxon>
        <taxon>Betaproteobacteria</taxon>
        <taxon>Rhodocyclales</taxon>
        <taxon>Zoogloeaceae</taxon>
        <taxon>Uliginosibacterium</taxon>
    </lineage>
</organism>
<sequence>MNAPASHELVISRLLDAPREQVFRCWIDPAHLARWWLPPGFTNTACEVDPRPGGVLRLGMRSPDGQDYPCEGVFEEVTPPERLVFRGTGPATHPCGSGLPPHSRVTVSLAEEDGRTRLTLHTRFPSPQALAAARSHGFESSWLGALEGFAHYLRQH</sequence>
<keyword evidence="4" id="KW-1185">Reference proteome</keyword>
<accession>A0ABV2CPM0</accession>
<dbReference type="Gene3D" id="3.30.530.20">
    <property type="match status" value="1"/>
</dbReference>
<gene>
    <name evidence="3" type="ORF">ABVT11_07745</name>
</gene>
<evidence type="ECO:0000259" key="2">
    <source>
        <dbReference type="Pfam" id="PF08327"/>
    </source>
</evidence>
<dbReference type="Proteomes" id="UP001548590">
    <property type="component" value="Unassembled WGS sequence"/>
</dbReference>
<reference evidence="3 4" key="1">
    <citation type="submission" date="2024-07" db="EMBL/GenBank/DDBJ databases">
        <title>Uliginosibacterium paludis KCTC:42655.</title>
        <authorList>
            <person name="Kim M.K."/>
        </authorList>
    </citation>
    <scope>NUCLEOTIDE SEQUENCE [LARGE SCALE GENOMIC DNA]</scope>
    <source>
        <strain evidence="3 4">KCTC 42655</strain>
    </source>
</reference>
<dbReference type="InterPro" id="IPR013538">
    <property type="entry name" value="ASHA1/2-like_C"/>
</dbReference>
<dbReference type="EMBL" id="JBEWLZ010000003">
    <property type="protein sequence ID" value="MET1489717.1"/>
    <property type="molecule type" value="Genomic_DNA"/>
</dbReference>
<evidence type="ECO:0000313" key="4">
    <source>
        <dbReference type="Proteomes" id="UP001548590"/>
    </source>
</evidence>
<comment type="caution">
    <text evidence="3">The sequence shown here is derived from an EMBL/GenBank/DDBJ whole genome shotgun (WGS) entry which is preliminary data.</text>
</comment>
<dbReference type="RefSeq" id="WP_345925008.1">
    <property type="nucleotide sequence ID" value="NZ_JBDIVF010000002.1"/>
</dbReference>
<dbReference type="InterPro" id="IPR023393">
    <property type="entry name" value="START-like_dom_sf"/>
</dbReference>
<feature type="domain" description="Activator of Hsp90 ATPase homologue 1/2-like C-terminal" evidence="2">
    <location>
        <begin position="16"/>
        <end position="145"/>
    </location>
</feature>
<proteinExistence type="inferred from homology"/>